<dbReference type="EMBL" id="JBFXLT010000132">
    <property type="protein sequence ID" value="KAL2807718.1"/>
    <property type="molecule type" value="Genomic_DNA"/>
</dbReference>
<evidence type="ECO:0000256" key="1">
    <source>
        <dbReference type="SAM" id="Phobius"/>
    </source>
</evidence>
<gene>
    <name evidence="2" type="ORF">BJX63DRAFT_61148</name>
</gene>
<sequence>MPTATATLSWTITNWGPLTTSWSLPSTCSDRVIIFSTDEPIIANYADCDNGLFTCSPSPTDSNAPSALSDTRNTPTLGYQAVIYSPAPSCPSDWKTVGLIGREGEGTVSRSGWFTVPYDVDEEGEEGIVIDTPEAGLGDVLARLLDPSETAIMCCPSSMTVNSLGGCRSSLEDYSISTACQTYYTGDVLTSIGAGVVSWTTEKTTFSASEVPSLTAEVDVNPLLLLHKPTDLAGGEDDDQEETDDPSETNAAAALAAGEGIWGLGVRVVASALGSMVVGAAMVFLR</sequence>
<keyword evidence="1" id="KW-0472">Membrane</keyword>
<name>A0ABR4GYR0_9EURO</name>
<organism evidence="2 3">
    <name type="scientific">Aspergillus granulosus</name>
    <dbReference type="NCBI Taxonomy" id="176169"/>
    <lineage>
        <taxon>Eukaryota</taxon>
        <taxon>Fungi</taxon>
        <taxon>Dikarya</taxon>
        <taxon>Ascomycota</taxon>
        <taxon>Pezizomycotina</taxon>
        <taxon>Eurotiomycetes</taxon>
        <taxon>Eurotiomycetidae</taxon>
        <taxon>Eurotiales</taxon>
        <taxon>Aspergillaceae</taxon>
        <taxon>Aspergillus</taxon>
        <taxon>Aspergillus subgen. Nidulantes</taxon>
    </lineage>
</organism>
<reference evidence="2 3" key="1">
    <citation type="submission" date="2024-07" db="EMBL/GenBank/DDBJ databases">
        <title>Section-level genome sequencing and comparative genomics of Aspergillus sections Usti and Cavernicolus.</title>
        <authorList>
            <consortium name="Lawrence Berkeley National Laboratory"/>
            <person name="Nybo J.L."/>
            <person name="Vesth T.C."/>
            <person name="Theobald S."/>
            <person name="Frisvad J.C."/>
            <person name="Larsen T.O."/>
            <person name="Kjaerboelling I."/>
            <person name="Rothschild-Mancinelli K."/>
            <person name="Lyhne E.K."/>
            <person name="Kogle M.E."/>
            <person name="Barry K."/>
            <person name="Clum A."/>
            <person name="Na H."/>
            <person name="Ledsgaard L."/>
            <person name="Lin J."/>
            <person name="Lipzen A."/>
            <person name="Kuo A."/>
            <person name="Riley R."/>
            <person name="Mondo S."/>
            <person name="Labutti K."/>
            <person name="Haridas S."/>
            <person name="Pangalinan J."/>
            <person name="Salamov A.A."/>
            <person name="Simmons B.A."/>
            <person name="Magnuson J.K."/>
            <person name="Chen J."/>
            <person name="Drula E."/>
            <person name="Henrissat B."/>
            <person name="Wiebenga A."/>
            <person name="Lubbers R.J."/>
            <person name="Gomes A.C."/>
            <person name="Makela M.R."/>
            <person name="Stajich J."/>
            <person name="Grigoriev I.V."/>
            <person name="Mortensen U.H."/>
            <person name="De Vries R.P."/>
            <person name="Baker S.E."/>
            <person name="Andersen M.R."/>
        </authorList>
    </citation>
    <scope>NUCLEOTIDE SEQUENCE [LARGE SCALE GENOMIC DNA]</scope>
    <source>
        <strain evidence="2 3">CBS 588.65</strain>
    </source>
</reference>
<proteinExistence type="predicted"/>
<keyword evidence="1" id="KW-1133">Transmembrane helix</keyword>
<protein>
    <submittedName>
        <fullName evidence="2">Uncharacterized protein</fullName>
    </submittedName>
</protein>
<feature type="transmembrane region" description="Helical" evidence="1">
    <location>
        <begin position="261"/>
        <end position="285"/>
    </location>
</feature>
<accession>A0ABR4GYR0</accession>
<keyword evidence="1" id="KW-0812">Transmembrane</keyword>
<dbReference type="Proteomes" id="UP001610334">
    <property type="component" value="Unassembled WGS sequence"/>
</dbReference>
<evidence type="ECO:0000313" key="3">
    <source>
        <dbReference type="Proteomes" id="UP001610334"/>
    </source>
</evidence>
<evidence type="ECO:0000313" key="2">
    <source>
        <dbReference type="EMBL" id="KAL2807718.1"/>
    </source>
</evidence>
<keyword evidence="3" id="KW-1185">Reference proteome</keyword>
<comment type="caution">
    <text evidence="2">The sequence shown here is derived from an EMBL/GenBank/DDBJ whole genome shotgun (WGS) entry which is preliminary data.</text>
</comment>